<evidence type="ECO:0000313" key="1">
    <source>
        <dbReference type="EMBL" id="KAL1379491.1"/>
    </source>
</evidence>
<accession>A0ABD1CST4</accession>
<dbReference type="EMBL" id="JBEHCU010009654">
    <property type="protein sequence ID" value="KAL1379491.1"/>
    <property type="molecule type" value="Genomic_DNA"/>
</dbReference>
<keyword evidence="2" id="KW-1185">Reference proteome</keyword>
<name>A0ABD1CST4_CULPP</name>
<proteinExistence type="predicted"/>
<evidence type="ECO:0000313" key="2">
    <source>
        <dbReference type="Proteomes" id="UP001562425"/>
    </source>
</evidence>
<organism evidence="1 2">
    <name type="scientific">Culex pipiens pipiens</name>
    <name type="common">Northern house mosquito</name>
    <dbReference type="NCBI Taxonomy" id="38569"/>
    <lineage>
        <taxon>Eukaryota</taxon>
        <taxon>Metazoa</taxon>
        <taxon>Ecdysozoa</taxon>
        <taxon>Arthropoda</taxon>
        <taxon>Hexapoda</taxon>
        <taxon>Insecta</taxon>
        <taxon>Pterygota</taxon>
        <taxon>Neoptera</taxon>
        <taxon>Endopterygota</taxon>
        <taxon>Diptera</taxon>
        <taxon>Nematocera</taxon>
        <taxon>Culicoidea</taxon>
        <taxon>Culicidae</taxon>
        <taxon>Culicinae</taxon>
        <taxon>Culicini</taxon>
        <taxon>Culex</taxon>
        <taxon>Culex</taxon>
    </lineage>
</organism>
<reference evidence="1 2" key="1">
    <citation type="submission" date="2024-05" db="EMBL/GenBank/DDBJ databases">
        <title>Culex pipiens pipiens assembly and annotation.</title>
        <authorList>
            <person name="Alout H."/>
            <person name="Durand T."/>
        </authorList>
    </citation>
    <scope>NUCLEOTIDE SEQUENCE [LARGE SCALE GENOMIC DNA]</scope>
    <source>
        <strain evidence="1">HA-2024</strain>
        <tissue evidence="1">Whole body</tissue>
    </source>
</reference>
<sequence>NRRKLVTGAATEDDHGVPKLTRNFGETECYAKAI</sequence>
<dbReference type="AlphaFoldDB" id="A0ABD1CST4"/>
<gene>
    <name evidence="1" type="ORF">pipiens_014864</name>
</gene>
<dbReference type="Proteomes" id="UP001562425">
    <property type="component" value="Unassembled WGS sequence"/>
</dbReference>
<protein>
    <submittedName>
        <fullName evidence="1">Uncharacterized protein</fullName>
    </submittedName>
</protein>
<comment type="caution">
    <text evidence="1">The sequence shown here is derived from an EMBL/GenBank/DDBJ whole genome shotgun (WGS) entry which is preliminary data.</text>
</comment>
<feature type="non-terminal residue" evidence="1">
    <location>
        <position position="1"/>
    </location>
</feature>